<organism evidence="3">
    <name type="scientific">Diabrotica virgifera virgifera</name>
    <name type="common">western corn rootworm</name>
    <dbReference type="NCBI Taxonomy" id="50390"/>
    <lineage>
        <taxon>Eukaryota</taxon>
        <taxon>Metazoa</taxon>
        <taxon>Ecdysozoa</taxon>
        <taxon>Arthropoda</taxon>
        <taxon>Hexapoda</taxon>
        <taxon>Insecta</taxon>
        <taxon>Pterygota</taxon>
        <taxon>Neoptera</taxon>
        <taxon>Endopterygota</taxon>
        <taxon>Coleoptera</taxon>
        <taxon>Polyphaga</taxon>
        <taxon>Cucujiformia</taxon>
        <taxon>Chrysomeloidea</taxon>
        <taxon>Chrysomelidae</taxon>
        <taxon>Galerucinae</taxon>
        <taxon>Diabroticina</taxon>
        <taxon>Diabroticites</taxon>
        <taxon>Diabrotica</taxon>
    </lineage>
</organism>
<dbReference type="KEGG" id="dvv:114327288"/>
<evidence type="ECO:0000313" key="1">
    <source>
        <dbReference type="EnsemblMetazoa" id="XP_028131649.1"/>
    </source>
</evidence>
<dbReference type="OrthoDB" id="16434at2759"/>
<dbReference type="Pfam" id="PF16053">
    <property type="entry name" value="MRP-S34"/>
    <property type="match status" value="1"/>
</dbReference>
<dbReference type="PANTHER" id="PTHR28589:SF1">
    <property type="entry name" value="SMALL RIBOSOMAL SUBUNIT PROTEIN MS34"/>
    <property type="match status" value="1"/>
</dbReference>
<gene>
    <name evidence="3" type="primary">LOC114327288</name>
</gene>
<accession>A0A6P7F785</accession>
<protein>
    <submittedName>
        <fullName evidence="3">28S ribosomal protein S34, mitochondrial</fullName>
    </submittedName>
</protein>
<name>A0A6P7F785_DIAVI</name>
<dbReference type="InterPro" id="IPR032053">
    <property type="entry name" value="Ribosomal_mS34"/>
</dbReference>
<keyword evidence="3" id="KW-0687">Ribonucleoprotein</keyword>
<dbReference type="EnsemblMetazoa" id="XM_028275848.2">
    <property type="protein sequence ID" value="XP_028131649.1"/>
    <property type="gene ID" value="LOC114327288"/>
</dbReference>
<dbReference type="Proteomes" id="UP001652700">
    <property type="component" value="Unplaced"/>
</dbReference>
<evidence type="ECO:0000313" key="2">
    <source>
        <dbReference type="Proteomes" id="UP001652700"/>
    </source>
</evidence>
<dbReference type="GO" id="GO:0005739">
    <property type="term" value="C:mitochondrion"/>
    <property type="evidence" value="ECO:0007669"/>
    <property type="project" value="InterPro"/>
</dbReference>
<dbReference type="RefSeq" id="XP_028131649.1">
    <property type="nucleotide sequence ID" value="XM_028275848.1"/>
</dbReference>
<dbReference type="PANTHER" id="PTHR28589">
    <property type="entry name" value="28S RIBOSOMAL PROTEIN S34, MITOCHONDRIAL"/>
    <property type="match status" value="1"/>
</dbReference>
<proteinExistence type="predicted"/>
<dbReference type="GeneID" id="114327288"/>
<dbReference type="InParanoid" id="A0A6P7F785"/>
<keyword evidence="2" id="KW-1185">Reference proteome</keyword>
<dbReference type="GO" id="GO:0003735">
    <property type="term" value="F:structural constituent of ribosome"/>
    <property type="evidence" value="ECO:0007669"/>
    <property type="project" value="InterPro"/>
</dbReference>
<dbReference type="FunCoup" id="A0A6P7F785">
    <property type="interactions" value="262"/>
</dbReference>
<sequence>MPYKYIGRTTDFKGKSLWEILGNLKNYGIGRIIVRSKLERYPEKSYMKVLKVETLPNPENPSMDNTRKIKVWVEDTFRGKTFPEPVLIEGISYKTDYRLLPKDEEEAYCKTSEYKYQKILPKTMDFPPLLKEIIKRIAKSKGENVTEDPKLNIFYNQTSLQQSYRVAGENEKPTVEIVQSLGTPVAPRLYEGIKL</sequence>
<dbReference type="AlphaFoldDB" id="A0A6P7F785"/>
<reference evidence="3" key="1">
    <citation type="submission" date="2025-04" db="UniProtKB">
        <authorList>
            <consortium name="RefSeq"/>
        </authorList>
    </citation>
    <scope>IDENTIFICATION</scope>
    <source>
        <tissue evidence="3">Whole insect</tissue>
    </source>
</reference>
<evidence type="ECO:0000313" key="3">
    <source>
        <dbReference type="RefSeq" id="XP_028131649.1"/>
    </source>
</evidence>
<keyword evidence="3" id="KW-0689">Ribosomal protein</keyword>
<dbReference type="GO" id="GO:0005840">
    <property type="term" value="C:ribosome"/>
    <property type="evidence" value="ECO:0007669"/>
    <property type="project" value="UniProtKB-KW"/>
</dbReference>
<dbReference type="CTD" id="65993"/>
<reference evidence="1" key="2">
    <citation type="submission" date="2025-05" db="UniProtKB">
        <authorList>
            <consortium name="EnsemblMetazoa"/>
        </authorList>
    </citation>
    <scope>IDENTIFICATION</scope>
</reference>